<dbReference type="Pfam" id="PF00188">
    <property type="entry name" value="CAP"/>
    <property type="match status" value="1"/>
</dbReference>
<gene>
    <name evidence="2" type="ORF">FWK35_00037691</name>
</gene>
<dbReference type="EMBL" id="VUJU01016143">
    <property type="protein sequence ID" value="KAF0690855.1"/>
    <property type="molecule type" value="Genomic_DNA"/>
</dbReference>
<name>A0A6G0VJD1_APHCR</name>
<keyword evidence="3" id="KW-1185">Reference proteome</keyword>
<dbReference type="AlphaFoldDB" id="A0A6G0VJD1"/>
<dbReference type="SUPFAM" id="SSF55797">
    <property type="entry name" value="PR-1-like"/>
    <property type="match status" value="1"/>
</dbReference>
<proteinExistence type="predicted"/>
<dbReference type="Gene3D" id="3.40.33.10">
    <property type="entry name" value="CAP"/>
    <property type="match status" value="1"/>
</dbReference>
<dbReference type="InterPro" id="IPR014044">
    <property type="entry name" value="CAP_dom"/>
</dbReference>
<dbReference type="InterPro" id="IPR001283">
    <property type="entry name" value="CRISP-related"/>
</dbReference>
<evidence type="ECO:0000313" key="3">
    <source>
        <dbReference type="Proteomes" id="UP000478052"/>
    </source>
</evidence>
<dbReference type="SMART" id="SM00198">
    <property type="entry name" value="SCP"/>
    <property type="match status" value="1"/>
</dbReference>
<feature type="non-terminal residue" evidence="2">
    <location>
        <position position="122"/>
    </location>
</feature>
<sequence length="122" mass="14082">FNNCAQDWANNMAKQQLFDHRPDNVYGENLYGNQNLKYLGEIAVDSCIMKCLFLPSVTKKILILVIHMTQLLWKKSTKLDVGVSQNPENGMYYVVANYDPKGNLLDHFKENLPEITEEDIEE</sequence>
<organism evidence="2 3">
    <name type="scientific">Aphis craccivora</name>
    <name type="common">Cowpea aphid</name>
    <dbReference type="NCBI Taxonomy" id="307492"/>
    <lineage>
        <taxon>Eukaryota</taxon>
        <taxon>Metazoa</taxon>
        <taxon>Ecdysozoa</taxon>
        <taxon>Arthropoda</taxon>
        <taxon>Hexapoda</taxon>
        <taxon>Insecta</taxon>
        <taxon>Pterygota</taxon>
        <taxon>Neoptera</taxon>
        <taxon>Paraneoptera</taxon>
        <taxon>Hemiptera</taxon>
        <taxon>Sternorrhyncha</taxon>
        <taxon>Aphidomorpha</taxon>
        <taxon>Aphidoidea</taxon>
        <taxon>Aphididae</taxon>
        <taxon>Aphidini</taxon>
        <taxon>Aphis</taxon>
        <taxon>Aphis</taxon>
    </lineage>
</organism>
<evidence type="ECO:0000313" key="2">
    <source>
        <dbReference type="EMBL" id="KAF0690855.1"/>
    </source>
</evidence>
<reference evidence="2 3" key="1">
    <citation type="submission" date="2019-08" db="EMBL/GenBank/DDBJ databases">
        <title>Whole genome of Aphis craccivora.</title>
        <authorList>
            <person name="Voronova N.V."/>
            <person name="Shulinski R.S."/>
            <person name="Bandarenka Y.V."/>
            <person name="Zhorov D.G."/>
            <person name="Warner D."/>
        </authorList>
    </citation>
    <scope>NUCLEOTIDE SEQUENCE [LARGE SCALE GENOMIC DNA]</scope>
    <source>
        <strain evidence="2">180601</strain>
        <tissue evidence="2">Whole Body</tissue>
    </source>
</reference>
<dbReference type="InterPro" id="IPR035940">
    <property type="entry name" value="CAP_sf"/>
</dbReference>
<dbReference type="PANTHER" id="PTHR10334">
    <property type="entry name" value="CYSTEINE-RICH SECRETORY PROTEIN-RELATED"/>
    <property type="match status" value="1"/>
</dbReference>
<protein>
    <submittedName>
        <fullName evidence="2">Golgi-associated plant pathogenesis-related protein 1-like</fullName>
    </submittedName>
</protein>
<dbReference type="Proteomes" id="UP000478052">
    <property type="component" value="Unassembled WGS sequence"/>
</dbReference>
<feature type="non-terminal residue" evidence="2">
    <location>
        <position position="1"/>
    </location>
</feature>
<feature type="domain" description="SCP" evidence="1">
    <location>
        <begin position="2"/>
        <end position="106"/>
    </location>
</feature>
<evidence type="ECO:0000259" key="1">
    <source>
        <dbReference type="SMART" id="SM00198"/>
    </source>
</evidence>
<dbReference type="OrthoDB" id="6618548at2759"/>
<accession>A0A6G0VJD1</accession>
<dbReference type="GO" id="GO:0005576">
    <property type="term" value="C:extracellular region"/>
    <property type="evidence" value="ECO:0007669"/>
    <property type="project" value="UniProtKB-SubCell"/>
</dbReference>
<comment type="caution">
    <text evidence="2">The sequence shown here is derived from an EMBL/GenBank/DDBJ whole genome shotgun (WGS) entry which is preliminary data.</text>
</comment>